<dbReference type="AlphaFoldDB" id="M2ATP4"/>
<evidence type="ECO:0000313" key="2">
    <source>
        <dbReference type="Proteomes" id="UP000011529"/>
    </source>
</evidence>
<accession>M2ATP4</accession>
<organism evidence="1 2">
    <name type="scientific">Rhodopirellula europaea 6C</name>
    <dbReference type="NCBI Taxonomy" id="1263867"/>
    <lineage>
        <taxon>Bacteria</taxon>
        <taxon>Pseudomonadati</taxon>
        <taxon>Planctomycetota</taxon>
        <taxon>Planctomycetia</taxon>
        <taxon>Pirellulales</taxon>
        <taxon>Pirellulaceae</taxon>
        <taxon>Rhodopirellula</taxon>
    </lineage>
</organism>
<gene>
    <name evidence="1" type="ORF">RE6C_03198</name>
</gene>
<name>M2ATP4_9BACT</name>
<comment type="caution">
    <text evidence="1">The sequence shown here is derived from an EMBL/GenBank/DDBJ whole genome shotgun (WGS) entry which is preliminary data.</text>
</comment>
<dbReference type="Proteomes" id="UP000011529">
    <property type="component" value="Unassembled WGS sequence"/>
</dbReference>
<evidence type="ECO:0000313" key="1">
    <source>
        <dbReference type="EMBL" id="EMB16062.1"/>
    </source>
</evidence>
<sequence>MLGHHSNDDLVIGSASSRKSSECLPQLLLLGRGASWVKQRWRCDMMVMRFARLVDTFSQCGS</sequence>
<proteinExistence type="predicted"/>
<reference evidence="1" key="2">
    <citation type="journal article" date="2013" name="Mar. Genomics">
        <title>Expression of sulfatases in Rhodopirellula baltica and the diversity of sulfatases in the genus Rhodopirellula.</title>
        <authorList>
            <person name="Wegner C.E."/>
            <person name="Richter-Heitmann T."/>
            <person name="Klindworth A."/>
            <person name="Klockow C."/>
            <person name="Richter M."/>
            <person name="Achstetter T."/>
            <person name="Glockner F.O."/>
            <person name="Harder J."/>
        </authorList>
    </citation>
    <scope>NUCLEOTIDE SEQUENCE [LARGE SCALE GENOMIC DNA]</scope>
    <source>
        <strain evidence="1">6C</strain>
    </source>
</reference>
<dbReference type="EMBL" id="ANMO01000136">
    <property type="protein sequence ID" value="EMB16062.1"/>
    <property type="molecule type" value="Genomic_DNA"/>
</dbReference>
<reference evidence="1" key="1">
    <citation type="submission" date="2012-11" db="EMBL/GenBank/DDBJ databases">
        <title>Permanent draft genomes of Rhodopirellula europaea strain SH398 and 6C.</title>
        <authorList>
            <person name="Richter M."/>
            <person name="Richter-Heitmann T."/>
            <person name="Frank C."/>
            <person name="Harder J."/>
            <person name="Glockner F.O."/>
        </authorList>
    </citation>
    <scope>NUCLEOTIDE SEQUENCE</scope>
    <source>
        <strain evidence="1">6C</strain>
    </source>
</reference>
<protein>
    <submittedName>
        <fullName evidence="1">Uncharacterized protein</fullName>
    </submittedName>
</protein>
<keyword evidence="2" id="KW-1185">Reference proteome</keyword>